<dbReference type="PANTHER" id="PTHR10742">
    <property type="entry name" value="FLAVIN MONOAMINE OXIDASE"/>
    <property type="match status" value="1"/>
</dbReference>
<dbReference type="InterPro" id="IPR002937">
    <property type="entry name" value="Amino_oxidase"/>
</dbReference>
<sequence>MKYDVLIIGAGAAGLMAMRELIKSGYQVCILEATGIAGGRIHTIKENGFDDTVETGPEFIHGNLERTQQLVKEAGLSLIPVTGKMVSVQKGKWLTEDDEDEHWDVFMKRLQQQEDDITIEQFLQQYFSATQYASLRNAVQHYAEGFDLADISKASVLFVKEEWSQHNEVNYRIKGGYGKLIDYLQQQCMQQHDDIFFNHPVYKIEHYPGHVTAHTINNKTISASKLIVTVPLGVLQNNSIEFMPALASHSTAIAQLGFGTVIKILLQFKTAFWKKHADDIGFILSDETIPTWWTQSPIQNNLLTGWLGGPKAAMLSRLTNDALLQTALHSLSAIFHKSMPVLQQLLTHHKIICWSNNPYIQGGYSYNTIASAEAKNILATPVNNTIFFAGEAYYTGKSQGTVEAALQSGREAAGKLRAFI</sequence>
<dbReference type="OrthoDB" id="56323at2"/>
<evidence type="ECO:0000256" key="3">
    <source>
        <dbReference type="ARBA" id="ARBA00012535"/>
    </source>
</evidence>
<dbReference type="EMBL" id="CP042435">
    <property type="protein sequence ID" value="QEC67840.1"/>
    <property type="molecule type" value="Genomic_DNA"/>
</dbReference>
<organism evidence="8 9">
    <name type="scientific">Panacibacter ginsenosidivorans</name>
    <dbReference type="NCBI Taxonomy" id="1813871"/>
    <lineage>
        <taxon>Bacteria</taxon>
        <taxon>Pseudomonadati</taxon>
        <taxon>Bacteroidota</taxon>
        <taxon>Chitinophagia</taxon>
        <taxon>Chitinophagales</taxon>
        <taxon>Chitinophagaceae</taxon>
        <taxon>Panacibacter</taxon>
    </lineage>
</organism>
<dbReference type="InterPro" id="IPR050281">
    <property type="entry name" value="Flavin_monoamine_oxidase"/>
</dbReference>
<name>A0A5B8V8H4_9BACT</name>
<dbReference type="GO" id="GO:0009851">
    <property type="term" value="P:auxin biosynthetic process"/>
    <property type="evidence" value="ECO:0007669"/>
    <property type="project" value="UniProtKB-KW"/>
</dbReference>
<evidence type="ECO:0000256" key="1">
    <source>
        <dbReference type="ARBA" id="ARBA00004814"/>
    </source>
</evidence>
<proteinExistence type="inferred from homology"/>
<dbReference type="Pfam" id="PF01593">
    <property type="entry name" value="Amino_oxidase"/>
    <property type="match status" value="1"/>
</dbReference>
<dbReference type="Proteomes" id="UP000321533">
    <property type="component" value="Chromosome"/>
</dbReference>
<comment type="pathway">
    <text evidence="1">Plant hormone metabolism; auxin biosynthesis.</text>
</comment>
<dbReference type="PRINTS" id="PR00420">
    <property type="entry name" value="RNGMNOXGNASE"/>
</dbReference>
<evidence type="ECO:0000313" key="9">
    <source>
        <dbReference type="Proteomes" id="UP000321533"/>
    </source>
</evidence>
<reference evidence="8 9" key="1">
    <citation type="journal article" date="2016" name="Int. J. Syst. Evol. Microbiol.">
        <title>Panacibacter ginsenosidivorans gen. nov., sp. nov., with ginsenoside converting activity isolated from soil of a ginseng field.</title>
        <authorList>
            <person name="Siddiqi M.Z."/>
            <person name="Muhammad Shafi S."/>
            <person name="Choi K.D."/>
            <person name="Im W.T."/>
        </authorList>
    </citation>
    <scope>NUCLEOTIDE SEQUENCE [LARGE SCALE GENOMIC DNA]</scope>
    <source>
        <strain evidence="8 9">Gsoil1550</strain>
    </source>
</reference>
<comment type="similarity">
    <text evidence="2">Belongs to the tryptophan 2-monooxygenase family.</text>
</comment>
<keyword evidence="5" id="KW-0073">Auxin biosynthesis</keyword>
<evidence type="ECO:0000313" key="8">
    <source>
        <dbReference type="EMBL" id="QEC67840.1"/>
    </source>
</evidence>
<dbReference type="Gene3D" id="3.50.50.60">
    <property type="entry name" value="FAD/NAD(P)-binding domain"/>
    <property type="match status" value="1"/>
</dbReference>
<dbReference type="InterPro" id="IPR036188">
    <property type="entry name" value="FAD/NAD-bd_sf"/>
</dbReference>
<dbReference type="AlphaFoldDB" id="A0A5B8V8H4"/>
<keyword evidence="9" id="KW-1185">Reference proteome</keyword>
<dbReference type="KEGG" id="pgin:FRZ67_11225"/>
<evidence type="ECO:0000256" key="5">
    <source>
        <dbReference type="ARBA" id="ARBA00023070"/>
    </source>
</evidence>
<protein>
    <recommendedName>
        <fullName evidence="4">Tryptophan 2-monooxygenase</fullName>
        <ecNumber evidence="3">1.13.12.3</ecNumber>
    </recommendedName>
</protein>
<evidence type="ECO:0000256" key="6">
    <source>
        <dbReference type="ARBA" id="ARBA00047321"/>
    </source>
</evidence>
<evidence type="ECO:0000256" key="2">
    <source>
        <dbReference type="ARBA" id="ARBA00005833"/>
    </source>
</evidence>
<evidence type="ECO:0000256" key="4">
    <source>
        <dbReference type="ARBA" id="ARBA00017871"/>
    </source>
</evidence>
<evidence type="ECO:0000259" key="7">
    <source>
        <dbReference type="Pfam" id="PF01593"/>
    </source>
</evidence>
<dbReference type="GO" id="GO:0050361">
    <property type="term" value="F:tryptophan 2-monooxygenase activity"/>
    <property type="evidence" value="ECO:0007669"/>
    <property type="project" value="UniProtKB-EC"/>
</dbReference>
<dbReference type="PANTHER" id="PTHR10742:SF410">
    <property type="entry name" value="LYSINE-SPECIFIC HISTONE DEMETHYLASE 2"/>
    <property type="match status" value="1"/>
</dbReference>
<feature type="domain" description="Amine oxidase" evidence="7">
    <location>
        <begin position="13"/>
        <end position="414"/>
    </location>
</feature>
<dbReference type="EC" id="1.13.12.3" evidence="3"/>
<gene>
    <name evidence="8" type="ORF">FRZ67_11225</name>
</gene>
<comment type="catalytic activity">
    <reaction evidence="6">
        <text>L-tryptophan + O2 = indole-3-acetamide + CO2 + H2O</text>
        <dbReference type="Rhea" id="RHEA:16165"/>
        <dbReference type="ChEBI" id="CHEBI:15377"/>
        <dbReference type="ChEBI" id="CHEBI:15379"/>
        <dbReference type="ChEBI" id="CHEBI:16031"/>
        <dbReference type="ChEBI" id="CHEBI:16526"/>
        <dbReference type="ChEBI" id="CHEBI:57912"/>
        <dbReference type="EC" id="1.13.12.3"/>
    </reaction>
</comment>
<dbReference type="SUPFAM" id="SSF51905">
    <property type="entry name" value="FAD/NAD(P)-binding domain"/>
    <property type="match status" value="1"/>
</dbReference>
<dbReference type="SUPFAM" id="SSF54373">
    <property type="entry name" value="FAD-linked reductases, C-terminal domain"/>
    <property type="match status" value="1"/>
</dbReference>
<dbReference type="RefSeq" id="WP_147189647.1">
    <property type="nucleotide sequence ID" value="NZ_CP042435.1"/>
</dbReference>
<accession>A0A5B8V8H4</accession>